<dbReference type="EMBL" id="SPVG01000169">
    <property type="protein sequence ID" value="TFW19381.1"/>
    <property type="molecule type" value="Genomic_DNA"/>
</dbReference>
<dbReference type="GO" id="GO:0005829">
    <property type="term" value="C:cytosol"/>
    <property type="evidence" value="ECO:0007669"/>
    <property type="project" value="TreeGrafter"/>
</dbReference>
<proteinExistence type="predicted"/>
<dbReference type="PANTHER" id="PTHR24567:SF75">
    <property type="entry name" value="FUMARATE AND NITRATE REDUCTION REGULATORY PROTEIN"/>
    <property type="match status" value="1"/>
</dbReference>
<evidence type="ECO:0000256" key="2">
    <source>
        <dbReference type="ARBA" id="ARBA00023125"/>
    </source>
</evidence>
<reference evidence="6 7" key="1">
    <citation type="submission" date="2019-03" db="EMBL/GenBank/DDBJ databases">
        <title>Draft Genome Sequence of Duganella callidus sp. nov., a Novel Duganella Species Isolated from Cultivated Soil.</title>
        <authorList>
            <person name="Raths R."/>
            <person name="Peta V."/>
            <person name="Bucking H."/>
        </authorList>
    </citation>
    <scope>NUCLEOTIDE SEQUENCE [LARGE SCALE GENOMIC DNA]</scope>
    <source>
        <strain evidence="6 7">DN04</strain>
    </source>
</reference>
<dbReference type="InterPro" id="IPR014710">
    <property type="entry name" value="RmlC-like_jellyroll"/>
</dbReference>
<comment type="caution">
    <text evidence="6">The sequence shown here is derived from an EMBL/GenBank/DDBJ whole genome shotgun (WGS) entry which is preliminary data.</text>
</comment>
<dbReference type="PANTHER" id="PTHR24567">
    <property type="entry name" value="CRP FAMILY TRANSCRIPTIONAL REGULATORY PROTEIN"/>
    <property type="match status" value="1"/>
</dbReference>
<dbReference type="Proteomes" id="UP000297729">
    <property type="component" value="Unassembled WGS sequence"/>
</dbReference>
<protein>
    <submittedName>
        <fullName evidence="6">Crp/Fnr family transcriptional regulator</fullName>
    </submittedName>
</protein>
<gene>
    <name evidence="6" type="ORF">E4L98_16410</name>
</gene>
<dbReference type="InterPro" id="IPR036390">
    <property type="entry name" value="WH_DNA-bd_sf"/>
</dbReference>
<dbReference type="GO" id="GO:0003677">
    <property type="term" value="F:DNA binding"/>
    <property type="evidence" value="ECO:0007669"/>
    <property type="project" value="UniProtKB-KW"/>
</dbReference>
<organism evidence="6 7">
    <name type="scientific">Duganella callida</name>
    <dbReference type="NCBI Taxonomy" id="2561932"/>
    <lineage>
        <taxon>Bacteria</taxon>
        <taxon>Pseudomonadati</taxon>
        <taxon>Pseudomonadota</taxon>
        <taxon>Betaproteobacteria</taxon>
        <taxon>Burkholderiales</taxon>
        <taxon>Oxalobacteraceae</taxon>
        <taxon>Telluria group</taxon>
        <taxon>Duganella</taxon>
    </lineage>
</organism>
<dbReference type="CDD" id="cd00092">
    <property type="entry name" value="HTH_CRP"/>
    <property type="match status" value="1"/>
</dbReference>
<dbReference type="InterPro" id="IPR018490">
    <property type="entry name" value="cNMP-bd_dom_sf"/>
</dbReference>
<dbReference type="CDD" id="cd00038">
    <property type="entry name" value="CAP_ED"/>
    <property type="match status" value="1"/>
</dbReference>
<dbReference type="InterPro" id="IPR036388">
    <property type="entry name" value="WH-like_DNA-bd_sf"/>
</dbReference>
<feature type="domain" description="HTH crp-type" evidence="5">
    <location>
        <begin position="160"/>
        <end position="237"/>
    </location>
</feature>
<sequence length="252" mass="27382">MAMPQIAVRRHDCHGCPLHALCIDEAPAGAALPVQRQPCLAQRSLRLSAGEHLFRVADDTARQLYVIRAGDIKLYQHGRDGGQHIVEFLGPGAWLGLESLFQPQHTAAAVALSACEVVVVPYPWLTALLDRQPRSAEAFAQMLSATVARHQRHAAMLRHTTALQRIAQFLLQRLELAGAAQGDATPAAPRASLPMSRQDIADYLALTASTVSRWLSVLRRRGWLVSGQRGVTLPAPAMLRRLAAGEVPAEPD</sequence>
<dbReference type="SMART" id="SM00419">
    <property type="entry name" value="HTH_CRP"/>
    <property type="match status" value="1"/>
</dbReference>
<dbReference type="RefSeq" id="WP_135202626.1">
    <property type="nucleotide sequence ID" value="NZ_SPVG01000169.1"/>
</dbReference>
<dbReference type="AlphaFoldDB" id="A0A4Y9SGP4"/>
<keyword evidence="1" id="KW-0805">Transcription regulation</keyword>
<evidence type="ECO:0000256" key="3">
    <source>
        <dbReference type="ARBA" id="ARBA00023163"/>
    </source>
</evidence>
<keyword evidence="7" id="KW-1185">Reference proteome</keyword>
<accession>A0A4Y9SGP4</accession>
<dbReference type="SUPFAM" id="SSF51206">
    <property type="entry name" value="cAMP-binding domain-like"/>
    <property type="match status" value="1"/>
</dbReference>
<name>A0A4Y9SGP4_9BURK</name>
<feature type="domain" description="Cyclic nucleotide-binding" evidence="4">
    <location>
        <begin position="59"/>
        <end position="110"/>
    </location>
</feature>
<dbReference type="Pfam" id="PF13545">
    <property type="entry name" value="HTH_Crp_2"/>
    <property type="match status" value="1"/>
</dbReference>
<keyword evidence="2" id="KW-0238">DNA-binding</keyword>
<dbReference type="OrthoDB" id="7643467at2"/>
<dbReference type="InterPro" id="IPR000595">
    <property type="entry name" value="cNMP-bd_dom"/>
</dbReference>
<dbReference type="PROSITE" id="PS00042">
    <property type="entry name" value="HTH_CRP_1"/>
    <property type="match status" value="1"/>
</dbReference>
<evidence type="ECO:0000313" key="7">
    <source>
        <dbReference type="Proteomes" id="UP000297729"/>
    </source>
</evidence>
<evidence type="ECO:0000259" key="4">
    <source>
        <dbReference type="PROSITE" id="PS50042"/>
    </source>
</evidence>
<dbReference type="Gene3D" id="2.60.120.10">
    <property type="entry name" value="Jelly Rolls"/>
    <property type="match status" value="1"/>
</dbReference>
<dbReference type="PRINTS" id="PR00034">
    <property type="entry name" value="HTHCRP"/>
</dbReference>
<evidence type="ECO:0000256" key="1">
    <source>
        <dbReference type="ARBA" id="ARBA00023015"/>
    </source>
</evidence>
<dbReference type="Pfam" id="PF00027">
    <property type="entry name" value="cNMP_binding"/>
    <property type="match status" value="1"/>
</dbReference>
<dbReference type="PROSITE" id="PS51063">
    <property type="entry name" value="HTH_CRP_2"/>
    <property type="match status" value="1"/>
</dbReference>
<dbReference type="GO" id="GO:0003700">
    <property type="term" value="F:DNA-binding transcription factor activity"/>
    <property type="evidence" value="ECO:0007669"/>
    <property type="project" value="InterPro"/>
</dbReference>
<dbReference type="InterPro" id="IPR012318">
    <property type="entry name" value="HTH_CRP"/>
</dbReference>
<evidence type="ECO:0000259" key="5">
    <source>
        <dbReference type="PROSITE" id="PS51063"/>
    </source>
</evidence>
<dbReference type="SUPFAM" id="SSF46785">
    <property type="entry name" value="Winged helix' DNA-binding domain"/>
    <property type="match status" value="1"/>
</dbReference>
<dbReference type="Gene3D" id="1.10.10.10">
    <property type="entry name" value="Winged helix-like DNA-binding domain superfamily/Winged helix DNA-binding domain"/>
    <property type="match status" value="1"/>
</dbReference>
<dbReference type="PROSITE" id="PS50042">
    <property type="entry name" value="CNMP_BINDING_3"/>
    <property type="match status" value="1"/>
</dbReference>
<dbReference type="InterPro" id="IPR018335">
    <property type="entry name" value="Tscrpt_reg_HTH_Crp-type_CS"/>
</dbReference>
<evidence type="ECO:0000313" key="6">
    <source>
        <dbReference type="EMBL" id="TFW19381.1"/>
    </source>
</evidence>
<keyword evidence="3" id="KW-0804">Transcription</keyword>
<dbReference type="InterPro" id="IPR050397">
    <property type="entry name" value="Env_Response_Regulators"/>
</dbReference>
<dbReference type="SMART" id="SM00100">
    <property type="entry name" value="cNMP"/>
    <property type="match status" value="1"/>
</dbReference>